<evidence type="ECO:0000313" key="3">
    <source>
        <dbReference type="Proteomes" id="UP001597425"/>
    </source>
</evidence>
<proteinExistence type="predicted"/>
<protein>
    <recommendedName>
        <fullName evidence="4">Spore coat protein U domain-containing protein</fullName>
    </recommendedName>
</protein>
<dbReference type="EMBL" id="JBHUJD010000006">
    <property type="protein sequence ID" value="MFD2310004.1"/>
    <property type="molecule type" value="Genomic_DNA"/>
</dbReference>
<organism evidence="2 3">
    <name type="scientific">Microbulbifer halophilus</name>
    <dbReference type="NCBI Taxonomy" id="453963"/>
    <lineage>
        <taxon>Bacteria</taxon>
        <taxon>Pseudomonadati</taxon>
        <taxon>Pseudomonadota</taxon>
        <taxon>Gammaproteobacteria</taxon>
        <taxon>Cellvibrionales</taxon>
        <taxon>Microbulbiferaceae</taxon>
        <taxon>Microbulbifer</taxon>
    </lineage>
</organism>
<gene>
    <name evidence="2" type="ORF">ACFSKX_06190</name>
</gene>
<name>A0ABW5EF32_9GAMM</name>
<evidence type="ECO:0000313" key="2">
    <source>
        <dbReference type="EMBL" id="MFD2310004.1"/>
    </source>
</evidence>
<evidence type="ECO:0000256" key="1">
    <source>
        <dbReference type="SAM" id="MobiDB-lite"/>
    </source>
</evidence>
<keyword evidence="3" id="KW-1185">Reference proteome</keyword>
<evidence type="ECO:0008006" key="4">
    <source>
        <dbReference type="Google" id="ProtNLM"/>
    </source>
</evidence>
<comment type="caution">
    <text evidence="2">The sequence shown here is derived from an EMBL/GenBank/DDBJ whole genome shotgun (WGS) entry which is preliminary data.</text>
</comment>
<feature type="compositionally biased region" description="Polar residues" evidence="1">
    <location>
        <begin position="351"/>
        <end position="361"/>
    </location>
</feature>
<accession>A0ABW5EF32</accession>
<dbReference type="Proteomes" id="UP001597425">
    <property type="component" value="Unassembled WGS sequence"/>
</dbReference>
<feature type="region of interest" description="Disordered" evidence="1">
    <location>
        <begin position="342"/>
        <end position="361"/>
    </location>
</feature>
<sequence>MSLYTKCLPPILSLPVMLMFWAVSNDVLAQRAISTNKYACNGYLASDGELGEMAIGVCDLDRTHELLYQDTSIQGAVGFSIRSCWSWWAVEDCGTQSGGSYGRYTVEVNGPTDSNHLVLTGSNGDFLPIALAFSHPAAGSESLSPGVESNTRFPGAPDMQQTPVEFGVSLPTSTPATSGSYSGTFDFHLYQCTWWSGNPQCKDAAGQSGAPALLNPPIPFTITLTVPTKIRISGLNDMQLDANPTGDTEGDQGFCVHTSGGVPFNILAESENGAGNFSLAGSAGIDSVNYQLQVQGIGQPPKPRRLTEGMATTNGRWSGHPQNDCNGGDNMRLTVRIPASELSDPEDNHYTDTLTLTVTPE</sequence>
<reference evidence="3" key="1">
    <citation type="journal article" date="2019" name="Int. J. Syst. Evol. Microbiol.">
        <title>The Global Catalogue of Microorganisms (GCM) 10K type strain sequencing project: providing services to taxonomists for standard genome sequencing and annotation.</title>
        <authorList>
            <consortium name="The Broad Institute Genomics Platform"/>
            <consortium name="The Broad Institute Genome Sequencing Center for Infectious Disease"/>
            <person name="Wu L."/>
            <person name="Ma J."/>
        </authorList>
    </citation>
    <scope>NUCLEOTIDE SEQUENCE [LARGE SCALE GENOMIC DNA]</scope>
    <source>
        <strain evidence="3">KCTC 12848</strain>
    </source>
</reference>